<comment type="caution">
    <text evidence="4">The sequence shown here is derived from an EMBL/GenBank/DDBJ whole genome shotgun (WGS) entry which is preliminary data.</text>
</comment>
<reference evidence="4 5" key="1">
    <citation type="submission" date="2023-07" db="EMBL/GenBank/DDBJ databases">
        <title>Sorghum-associated microbial communities from plants grown in Nebraska, USA.</title>
        <authorList>
            <person name="Schachtman D."/>
        </authorList>
    </citation>
    <scope>NUCLEOTIDE SEQUENCE [LARGE SCALE GENOMIC DNA]</scope>
    <source>
        <strain evidence="4 5">BE211</strain>
    </source>
</reference>
<dbReference type="NCBIfam" id="TIGR02532">
    <property type="entry name" value="IV_pilin_GFxxxE"/>
    <property type="match status" value="1"/>
</dbReference>
<proteinExistence type="predicted"/>
<dbReference type="RefSeq" id="WP_310258002.1">
    <property type="nucleotide sequence ID" value="NZ_JAVDWA010000002.1"/>
</dbReference>
<dbReference type="InterPro" id="IPR016977">
    <property type="entry name" value="ComGF"/>
</dbReference>
<dbReference type="Proteomes" id="UP001258181">
    <property type="component" value="Unassembled WGS sequence"/>
</dbReference>
<organism evidence="4 5">
    <name type="scientific">Fictibacillus barbaricus</name>
    <dbReference type="NCBI Taxonomy" id="182136"/>
    <lineage>
        <taxon>Bacteria</taxon>
        <taxon>Bacillati</taxon>
        <taxon>Bacillota</taxon>
        <taxon>Bacilli</taxon>
        <taxon>Bacillales</taxon>
        <taxon>Fictibacillaceae</taxon>
        <taxon>Fictibacillus</taxon>
    </lineage>
</organism>
<evidence type="ECO:0000256" key="1">
    <source>
        <dbReference type="ARBA" id="ARBA00004241"/>
    </source>
</evidence>
<sequence length="152" mass="17436">MEKNIKRVPLICKVVKSERGYTLLEVIIALGVLLMLTSIIPLFLIPLQKAPPISQLEDTILFFSMIGKEIREASAIEIQNNQLNLAADNGNVTSFSKYHSLIRKQVNGMGHEVWLQNINSLEINRRSENFIEIEIIDSLDQKYHRVFQTMNK</sequence>
<evidence type="ECO:0000256" key="3">
    <source>
        <dbReference type="SAM" id="Phobius"/>
    </source>
</evidence>
<gene>
    <name evidence="4" type="ORF">J2X07_001691</name>
</gene>
<comment type="subcellular location">
    <subcellularLocation>
        <location evidence="1">Cell surface</location>
    </subcellularLocation>
</comment>
<keyword evidence="3" id="KW-1133">Transmembrane helix</keyword>
<dbReference type="PROSITE" id="PS00409">
    <property type="entry name" value="PROKAR_NTER_METHYL"/>
    <property type="match status" value="1"/>
</dbReference>
<protein>
    <submittedName>
        <fullName evidence="4">Competence protein ComGF</fullName>
    </submittedName>
</protein>
<evidence type="ECO:0000313" key="5">
    <source>
        <dbReference type="Proteomes" id="UP001258181"/>
    </source>
</evidence>
<dbReference type="Pfam" id="PF07963">
    <property type="entry name" value="N_methyl"/>
    <property type="match status" value="1"/>
</dbReference>
<keyword evidence="3" id="KW-0812">Transmembrane</keyword>
<accession>A0ABU1TZQ8</accession>
<keyword evidence="5" id="KW-1185">Reference proteome</keyword>
<keyword evidence="3" id="KW-0472">Membrane</keyword>
<keyword evidence="2" id="KW-0178">Competence</keyword>
<dbReference type="InterPro" id="IPR012902">
    <property type="entry name" value="N_methyl_site"/>
</dbReference>
<feature type="transmembrane region" description="Helical" evidence="3">
    <location>
        <begin position="21"/>
        <end position="45"/>
    </location>
</feature>
<dbReference type="Pfam" id="PF15980">
    <property type="entry name" value="ComGF"/>
    <property type="match status" value="1"/>
</dbReference>
<evidence type="ECO:0000313" key="4">
    <source>
        <dbReference type="EMBL" id="MDR7072714.1"/>
    </source>
</evidence>
<name>A0ABU1TZQ8_9BACL</name>
<dbReference type="EMBL" id="JAVDWA010000002">
    <property type="protein sequence ID" value="MDR7072714.1"/>
    <property type="molecule type" value="Genomic_DNA"/>
</dbReference>
<evidence type="ECO:0000256" key="2">
    <source>
        <dbReference type="ARBA" id="ARBA00023287"/>
    </source>
</evidence>